<dbReference type="Pfam" id="PF19788">
    <property type="entry name" value="DUF6272"/>
    <property type="match status" value="1"/>
</dbReference>
<gene>
    <name evidence="1" type="ORF">C9994_02555</name>
</gene>
<accession>A0A2T4DUI5</accession>
<evidence type="ECO:0000313" key="1">
    <source>
        <dbReference type="EMBL" id="PTB97494.1"/>
    </source>
</evidence>
<dbReference type="AlphaFoldDB" id="A0A2T4DUI5"/>
<comment type="caution">
    <text evidence="1">The sequence shown here is derived from an EMBL/GenBank/DDBJ whole genome shotgun (WGS) entry which is preliminary data.</text>
</comment>
<evidence type="ECO:0000313" key="2">
    <source>
        <dbReference type="Proteomes" id="UP000240608"/>
    </source>
</evidence>
<name>A0A2T4DUI5_9BACT</name>
<organism evidence="1 2">
    <name type="scientific">Marivirga lumbricoides</name>
    <dbReference type="NCBI Taxonomy" id="1046115"/>
    <lineage>
        <taxon>Bacteria</taxon>
        <taxon>Pseudomonadati</taxon>
        <taxon>Bacteroidota</taxon>
        <taxon>Cytophagia</taxon>
        <taxon>Cytophagales</taxon>
        <taxon>Marivirgaceae</taxon>
        <taxon>Marivirga</taxon>
    </lineage>
</organism>
<dbReference type="EMBL" id="PYVU01000012">
    <property type="protein sequence ID" value="PTB97494.1"/>
    <property type="molecule type" value="Genomic_DNA"/>
</dbReference>
<protein>
    <recommendedName>
        <fullName evidence="3">GHKL domain-containing protein</fullName>
    </recommendedName>
</protein>
<dbReference type="InterPro" id="IPR046239">
    <property type="entry name" value="DUF6272"/>
</dbReference>
<dbReference type="NCBIfam" id="NF038262">
    <property type="entry name" value="SiaB_fam_kinase"/>
    <property type="match status" value="1"/>
</dbReference>
<evidence type="ECO:0008006" key="3">
    <source>
        <dbReference type="Google" id="ProtNLM"/>
    </source>
</evidence>
<sequence>MINTIEQYKEQKGKDNLLLAYKGIITESLTTNLLSLAENKLAMVEYNSRLKKKVFHILVEVLQNIYHNYSDLKHAPEEFHDIMVMIIKSDNSYDIVAGNYLPKKYTVSLQNRIESVNAMDSESLRTTYRNRLDEGVFSDKGRAGLGIMDMVRKSGQALEYDFLSIDKDFSFFSIKVKIKN</sequence>
<reference evidence="1 2" key="1">
    <citation type="submission" date="2018-03" db="EMBL/GenBank/DDBJ databases">
        <title>Cross-interface Injection: A General Nanoliter Liquid Handling Method Applied to Single Cells Genome Amplification Automated Nanoliter Liquid Handling Applied to Single Cell Multiple Displacement Amplification.</title>
        <authorList>
            <person name="Yun J."/>
            <person name="Xu P."/>
            <person name="Xu J."/>
            <person name="Dai X."/>
            <person name="Wang Y."/>
            <person name="Zheng X."/>
            <person name="Cao C."/>
            <person name="Yi Q."/>
            <person name="Zhu Y."/>
            <person name="Wang L."/>
            <person name="Dong Z."/>
            <person name="Huang Y."/>
            <person name="Huang L."/>
            <person name="Du W."/>
        </authorList>
    </citation>
    <scope>NUCLEOTIDE SEQUENCE [LARGE SCALE GENOMIC DNA]</scope>
    <source>
        <strain evidence="1 2">Z-D1-2</strain>
    </source>
</reference>
<proteinExistence type="predicted"/>
<dbReference type="Proteomes" id="UP000240608">
    <property type="component" value="Unassembled WGS sequence"/>
</dbReference>